<dbReference type="AlphaFoldDB" id="A0AAF0TFZ2"/>
<reference evidence="1" key="1">
    <citation type="submission" date="2023-08" db="EMBL/GenBank/DDBJ databases">
        <title>A de novo genome assembly of Solanum verrucosum Schlechtendal, a Mexican diploid species geographically isolated from the other diploid A-genome species in potato relatives.</title>
        <authorList>
            <person name="Hosaka K."/>
        </authorList>
    </citation>
    <scope>NUCLEOTIDE SEQUENCE</scope>
    <source>
        <tissue evidence="1">Young leaves</tissue>
    </source>
</reference>
<feature type="non-terminal residue" evidence="1">
    <location>
        <position position="1"/>
    </location>
</feature>
<dbReference type="Proteomes" id="UP001234989">
    <property type="component" value="Chromosome 3"/>
</dbReference>
<dbReference type="EMBL" id="CP133614">
    <property type="protein sequence ID" value="WMV19087.1"/>
    <property type="molecule type" value="Genomic_DNA"/>
</dbReference>
<evidence type="ECO:0000313" key="1">
    <source>
        <dbReference type="EMBL" id="WMV19087.1"/>
    </source>
</evidence>
<proteinExistence type="predicted"/>
<evidence type="ECO:0000313" key="2">
    <source>
        <dbReference type="Proteomes" id="UP001234989"/>
    </source>
</evidence>
<protein>
    <submittedName>
        <fullName evidence="1">Uncharacterized protein</fullName>
    </submittedName>
</protein>
<gene>
    <name evidence="1" type="ORF">MTR67_012472</name>
</gene>
<name>A0AAF0TFZ2_SOLVR</name>
<sequence>ICAAADHSASLVGITDQLGGFALWCSSSSSCTNPQHCRALGQWATWYYFVKHLGDASTAPSFRRLDPFLQRSAHWNKR</sequence>
<organism evidence="1 2">
    <name type="scientific">Solanum verrucosum</name>
    <dbReference type="NCBI Taxonomy" id="315347"/>
    <lineage>
        <taxon>Eukaryota</taxon>
        <taxon>Viridiplantae</taxon>
        <taxon>Streptophyta</taxon>
        <taxon>Embryophyta</taxon>
        <taxon>Tracheophyta</taxon>
        <taxon>Spermatophyta</taxon>
        <taxon>Magnoliopsida</taxon>
        <taxon>eudicotyledons</taxon>
        <taxon>Gunneridae</taxon>
        <taxon>Pentapetalae</taxon>
        <taxon>asterids</taxon>
        <taxon>lamiids</taxon>
        <taxon>Solanales</taxon>
        <taxon>Solanaceae</taxon>
        <taxon>Solanoideae</taxon>
        <taxon>Solaneae</taxon>
        <taxon>Solanum</taxon>
    </lineage>
</organism>
<accession>A0AAF0TFZ2</accession>
<keyword evidence="2" id="KW-1185">Reference proteome</keyword>